<comment type="caution">
    <text evidence="4">The sequence shown here is derived from an EMBL/GenBank/DDBJ whole genome shotgun (WGS) entry which is preliminary data.</text>
</comment>
<gene>
    <name evidence="1" type="primary">lptD</name>
    <name evidence="4" type="ORF">EZ242_15895</name>
</gene>
<dbReference type="GO" id="GO:0043165">
    <property type="term" value="P:Gram-negative-bacterium-type cell outer membrane assembly"/>
    <property type="evidence" value="ECO:0007669"/>
    <property type="project" value="UniProtKB-UniRule"/>
</dbReference>
<comment type="similarity">
    <text evidence="1">Belongs to the LptD family.</text>
</comment>
<evidence type="ECO:0000313" key="4">
    <source>
        <dbReference type="EMBL" id="TFY98148.1"/>
    </source>
</evidence>
<evidence type="ECO:0000256" key="2">
    <source>
        <dbReference type="SAM" id="MobiDB-lite"/>
    </source>
</evidence>
<dbReference type="PANTHER" id="PTHR30189:SF1">
    <property type="entry name" value="LPS-ASSEMBLY PROTEIN LPTD"/>
    <property type="match status" value="1"/>
</dbReference>
<dbReference type="PANTHER" id="PTHR30189">
    <property type="entry name" value="LPS-ASSEMBLY PROTEIN"/>
    <property type="match status" value="1"/>
</dbReference>
<keyword evidence="1" id="KW-0472">Membrane</keyword>
<protein>
    <recommendedName>
        <fullName evidence="1">LPS-assembly protein LptD</fullName>
    </recommendedName>
</protein>
<sequence length="796" mass="89473">MDSTNATDPPRPPRAPPFPSMHRRSRSRTAPRPARPLAWFLAGLAAAGMAQAQEDLPPPALRPSPALAETVPSELRPQLPTFVEGQSISGRPELETVIEGDAMLRRGDTVIRADRIEYDQPQDLARARGNVRINRAGDIFTGPRLEMNVEAFEGFFTDPSYRFIANDAYGRADLIEFLDDKRAVIRNATYTTCTPEPGEGWLPEWLLTADRLYIDNEEETGLAVGATLRFFGVPVLPVPVLSFPLTEKRKSGFLPPTLALNNRSGLELTLPYYWDIAPNRDATLSPTILSRRGLQLGGEFRYLEPGYQGVLDASFMPNDALRDRERWAYSVRHSQYLPQAVRGGLSLSLNLNRVSDDDYWRDFTRSPAIVSLTQRLLASEGVLAWGLGNYSAFARALRWQTLQDVTAPIVPPYDRMPQVQGRWQNTYLPLGLSGYVEADHTQFQSDSRLTLQPNSQRSYVMAQISRPWQAPGWFFTPRAQFHATHYEFDAPLANGRLSADRTVPTFSLDAGLVFEREVQLLGMSVLQTLEPRAFYAYTPFRAQNFLPNYDSGLHDFNFATIFTENAFVGHDRIADTNLLTLGLISRLQDPATGGELARFGYAQRLRYENQQVTLPGGAPVVDRFSDVLLGAAINWSPTWATETTVQYNPKTDRSERATAGVRYHPGPYRVVSAAYRTQRGLSEQFDIGWQWPLQDLLGGEGRWYSVGRLNYSLKDNRLVDSIVGLEYDGCCWTGRVVLERLQAGSSGANKRILFQVEFRGLARLGSNALGVLRDNIPRYQLLQQQTTTPSRFTRYD</sequence>
<feature type="domain" description="LptD C-terminal" evidence="3">
    <location>
        <begin position="325"/>
        <end position="694"/>
    </location>
</feature>
<dbReference type="Gene3D" id="2.60.450.10">
    <property type="entry name" value="Lipopolysaccharide (LPS) transport protein A like domain"/>
    <property type="match status" value="1"/>
</dbReference>
<dbReference type="AlphaFoldDB" id="A0A4Z0BJS3"/>
<comment type="subcellular location">
    <subcellularLocation>
        <location evidence="1">Cell outer membrane</location>
    </subcellularLocation>
</comment>
<evidence type="ECO:0000256" key="1">
    <source>
        <dbReference type="HAMAP-Rule" id="MF_01411"/>
    </source>
</evidence>
<name>A0A4Z0BJS3_9BURK</name>
<dbReference type="GO" id="GO:0009279">
    <property type="term" value="C:cell outer membrane"/>
    <property type="evidence" value="ECO:0007669"/>
    <property type="project" value="UniProtKB-SubCell"/>
</dbReference>
<comment type="caution">
    <text evidence="1">Lacks conserved residue(s) required for the propagation of feature annotation.</text>
</comment>
<dbReference type="Pfam" id="PF04453">
    <property type="entry name" value="LptD"/>
    <property type="match status" value="1"/>
</dbReference>
<dbReference type="OrthoDB" id="9760225at2"/>
<dbReference type="GO" id="GO:1990351">
    <property type="term" value="C:transporter complex"/>
    <property type="evidence" value="ECO:0007669"/>
    <property type="project" value="TreeGrafter"/>
</dbReference>
<keyword evidence="1" id="KW-0732">Signal</keyword>
<keyword evidence="5" id="KW-1185">Reference proteome</keyword>
<dbReference type="InterPro" id="IPR020889">
    <property type="entry name" value="LipoPS_assembly_LptD"/>
</dbReference>
<comment type="function">
    <text evidence="1">Together with LptE, is involved in the assembly of lipopolysaccharide (LPS) at the surface of the outer membrane.</text>
</comment>
<reference evidence="4 5" key="1">
    <citation type="submission" date="2019-03" db="EMBL/GenBank/DDBJ databases">
        <title>Ramlibacter rhizophilus CCTCC AB2015357, whole genome shotgun sequence.</title>
        <authorList>
            <person name="Zhang X."/>
            <person name="Feng G."/>
            <person name="Zhu H."/>
        </authorList>
    </citation>
    <scope>NUCLEOTIDE SEQUENCE [LARGE SCALE GENOMIC DNA]</scope>
    <source>
        <strain evidence="4 5">CCTCC AB2015357</strain>
    </source>
</reference>
<comment type="subunit">
    <text evidence="1">Component of the lipopolysaccharide transport and assembly complex. Interacts with LptE and LptA.</text>
</comment>
<dbReference type="InterPro" id="IPR007543">
    <property type="entry name" value="LptD_C"/>
</dbReference>
<keyword evidence="1" id="KW-0998">Cell outer membrane</keyword>
<dbReference type="GO" id="GO:0015920">
    <property type="term" value="P:lipopolysaccharide transport"/>
    <property type="evidence" value="ECO:0007669"/>
    <property type="project" value="InterPro"/>
</dbReference>
<dbReference type="HAMAP" id="MF_01411">
    <property type="entry name" value="LPS_assembly_LptD"/>
    <property type="match status" value="1"/>
</dbReference>
<dbReference type="InterPro" id="IPR050218">
    <property type="entry name" value="LptD"/>
</dbReference>
<evidence type="ECO:0000313" key="5">
    <source>
        <dbReference type="Proteomes" id="UP000297564"/>
    </source>
</evidence>
<feature type="compositionally biased region" description="Pro residues" evidence="2">
    <location>
        <begin position="9"/>
        <end position="19"/>
    </location>
</feature>
<evidence type="ECO:0000259" key="3">
    <source>
        <dbReference type="Pfam" id="PF04453"/>
    </source>
</evidence>
<organism evidence="4 5">
    <name type="scientific">Ramlibacter rhizophilus</name>
    <dbReference type="NCBI Taxonomy" id="1781167"/>
    <lineage>
        <taxon>Bacteria</taxon>
        <taxon>Pseudomonadati</taxon>
        <taxon>Pseudomonadota</taxon>
        <taxon>Betaproteobacteria</taxon>
        <taxon>Burkholderiales</taxon>
        <taxon>Comamonadaceae</taxon>
        <taxon>Ramlibacter</taxon>
    </lineage>
</organism>
<feature type="region of interest" description="Disordered" evidence="2">
    <location>
        <begin position="1"/>
        <end position="34"/>
    </location>
</feature>
<dbReference type="EMBL" id="SMLL01000006">
    <property type="protein sequence ID" value="TFY98148.1"/>
    <property type="molecule type" value="Genomic_DNA"/>
</dbReference>
<accession>A0A4Z0BJS3</accession>
<dbReference type="Proteomes" id="UP000297564">
    <property type="component" value="Unassembled WGS sequence"/>
</dbReference>
<proteinExistence type="inferred from homology"/>